<sequence length="346" mass="36624">MADRQAARADSAAPSNDQTPDRDTANRQTAPGPRAHGRIYDSVLDTIGATPLVRLPRLTARYQVGAELLGKCEFHNPLSSVKDRIGRAMIEALEAEGRLDSDTVLVEPTSGNTGIALAFVCAAKGYRLILTMPETMSVERRKMLRLLGAELVLTDGSQGMRGAVQRAEQLLHELPKAVMPQQFRNAANPEVHRHTTAEEIWADTGGAVDAIVSGVGTGGTLTGVGAVLKQRKPDLQMIAVEPEDSPILSGGPPGPHKIQGIGAGFVPETLDREMIDEVIRIGNDTAFAMAREAASSEGLAVGISSGAALAAAIEVGQRPAMRGKRVVTILPSAAERYLSTPLFEGM</sequence>
<dbReference type="InterPro" id="IPR005856">
    <property type="entry name" value="Cys_synth"/>
</dbReference>
<dbReference type="RefSeq" id="WP_200340199.1">
    <property type="nucleotide sequence ID" value="NZ_NRRL01000015.1"/>
</dbReference>
<accession>A0ABS1DCC9</accession>
<comment type="cofactor">
    <cofactor evidence="1">
        <name>pyridoxal 5'-phosphate</name>
        <dbReference type="ChEBI" id="CHEBI:597326"/>
    </cofactor>
</comment>
<evidence type="ECO:0000259" key="6">
    <source>
        <dbReference type="Pfam" id="PF00291"/>
    </source>
</evidence>
<dbReference type="CDD" id="cd01561">
    <property type="entry name" value="CBS_like"/>
    <property type="match status" value="1"/>
</dbReference>
<dbReference type="PANTHER" id="PTHR10314">
    <property type="entry name" value="CYSTATHIONINE BETA-SYNTHASE"/>
    <property type="match status" value="1"/>
</dbReference>
<keyword evidence="8" id="KW-1185">Reference proteome</keyword>
<dbReference type="EMBL" id="NRRL01000015">
    <property type="protein sequence ID" value="MBK1668035.1"/>
    <property type="molecule type" value="Genomic_DNA"/>
</dbReference>
<comment type="caution">
    <text evidence="7">The sequence shown here is derived from an EMBL/GenBank/DDBJ whole genome shotgun (WGS) entry which is preliminary data.</text>
</comment>
<protein>
    <recommendedName>
        <fullName evidence="2">cysteine synthase</fullName>
        <ecNumber evidence="2">2.5.1.47</ecNumber>
    </recommendedName>
</protein>
<evidence type="ECO:0000256" key="3">
    <source>
        <dbReference type="ARBA" id="ARBA00022898"/>
    </source>
</evidence>
<name>A0ABS1DCC9_9PROT</name>
<evidence type="ECO:0000313" key="8">
    <source>
        <dbReference type="Proteomes" id="UP001296873"/>
    </source>
</evidence>
<feature type="region of interest" description="Disordered" evidence="5">
    <location>
        <begin position="1"/>
        <end position="37"/>
    </location>
</feature>
<comment type="catalytic activity">
    <reaction evidence="4">
        <text>O-acetyl-L-serine + hydrogen sulfide = L-cysteine + acetate</text>
        <dbReference type="Rhea" id="RHEA:14829"/>
        <dbReference type="ChEBI" id="CHEBI:29919"/>
        <dbReference type="ChEBI" id="CHEBI:30089"/>
        <dbReference type="ChEBI" id="CHEBI:35235"/>
        <dbReference type="ChEBI" id="CHEBI:58340"/>
        <dbReference type="EC" id="2.5.1.47"/>
    </reaction>
</comment>
<keyword evidence="3" id="KW-0663">Pyridoxal phosphate</keyword>
<dbReference type="InterPro" id="IPR036052">
    <property type="entry name" value="TrpB-like_PALP_sf"/>
</dbReference>
<evidence type="ECO:0000256" key="4">
    <source>
        <dbReference type="ARBA" id="ARBA00047931"/>
    </source>
</evidence>
<dbReference type="NCBIfam" id="TIGR01139">
    <property type="entry name" value="cysK"/>
    <property type="match status" value="1"/>
</dbReference>
<dbReference type="NCBIfam" id="TIGR01136">
    <property type="entry name" value="cysKM"/>
    <property type="match status" value="1"/>
</dbReference>
<reference evidence="7 8" key="1">
    <citation type="journal article" date="2020" name="Microorganisms">
        <title>Osmotic Adaptation and Compatible Solute Biosynthesis of Phototrophic Bacteria as Revealed from Genome Analyses.</title>
        <authorList>
            <person name="Imhoff J.F."/>
            <person name="Rahn T."/>
            <person name="Kunzel S."/>
            <person name="Keller A."/>
            <person name="Neulinger S.C."/>
        </authorList>
    </citation>
    <scope>NUCLEOTIDE SEQUENCE [LARGE SCALE GENOMIC DNA]</scope>
    <source>
        <strain evidence="7 8">DSM 9895</strain>
    </source>
</reference>
<organism evidence="7 8">
    <name type="scientific">Rhodovibrio sodomensis</name>
    <dbReference type="NCBI Taxonomy" id="1088"/>
    <lineage>
        <taxon>Bacteria</taxon>
        <taxon>Pseudomonadati</taxon>
        <taxon>Pseudomonadota</taxon>
        <taxon>Alphaproteobacteria</taxon>
        <taxon>Rhodospirillales</taxon>
        <taxon>Rhodovibrionaceae</taxon>
        <taxon>Rhodovibrio</taxon>
    </lineage>
</organism>
<evidence type="ECO:0000256" key="2">
    <source>
        <dbReference type="ARBA" id="ARBA00012681"/>
    </source>
</evidence>
<gene>
    <name evidence="7" type="primary">cysK</name>
    <name evidence="7" type="ORF">CKO28_08295</name>
</gene>
<evidence type="ECO:0000256" key="1">
    <source>
        <dbReference type="ARBA" id="ARBA00001933"/>
    </source>
</evidence>
<evidence type="ECO:0000256" key="5">
    <source>
        <dbReference type="SAM" id="MobiDB-lite"/>
    </source>
</evidence>
<dbReference type="Proteomes" id="UP001296873">
    <property type="component" value="Unassembled WGS sequence"/>
</dbReference>
<dbReference type="InterPro" id="IPR005859">
    <property type="entry name" value="CysK"/>
</dbReference>
<proteinExistence type="predicted"/>
<feature type="domain" description="Tryptophan synthase beta chain-like PALP" evidence="6">
    <location>
        <begin position="44"/>
        <end position="331"/>
    </location>
</feature>
<evidence type="ECO:0000313" key="7">
    <source>
        <dbReference type="EMBL" id="MBK1668035.1"/>
    </source>
</evidence>
<dbReference type="InterPro" id="IPR050214">
    <property type="entry name" value="Cys_Synth/Cystath_Beta-Synth"/>
</dbReference>
<dbReference type="Gene3D" id="3.40.50.1100">
    <property type="match status" value="2"/>
</dbReference>
<dbReference type="Pfam" id="PF00291">
    <property type="entry name" value="PALP"/>
    <property type="match status" value="1"/>
</dbReference>
<dbReference type="SUPFAM" id="SSF53686">
    <property type="entry name" value="Tryptophan synthase beta subunit-like PLP-dependent enzymes"/>
    <property type="match status" value="1"/>
</dbReference>
<dbReference type="InterPro" id="IPR001926">
    <property type="entry name" value="TrpB-like_PALP"/>
</dbReference>
<dbReference type="EC" id="2.5.1.47" evidence="2"/>